<evidence type="ECO:0000313" key="3">
    <source>
        <dbReference type="Proteomes" id="UP001278766"/>
    </source>
</evidence>
<dbReference type="GeneID" id="87836305"/>
<gene>
    <name evidence="2" type="ORF">B0H64DRAFT_207227</name>
</gene>
<accession>A0AAE0HAY7</accession>
<protein>
    <submittedName>
        <fullName evidence="2">Uncharacterized protein</fullName>
    </submittedName>
</protein>
<feature type="region of interest" description="Disordered" evidence="1">
    <location>
        <begin position="164"/>
        <end position="191"/>
    </location>
</feature>
<dbReference type="RefSeq" id="XP_062656672.1">
    <property type="nucleotide sequence ID" value="XM_062799357.1"/>
</dbReference>
<evidence type="ECO:0000256" key="1">
    <source>
        <dbReference type="SAM" id="MobiDB-lite"/>
    </source>
</evidence>
<organism evidence="2 3">
    <name type="scientific">Chaetomium fimeti</name>
    <dbReference type="NCBI Taxonomy" id="1854472"/>
    <lineage>
        <taxon>Eukaryota</taxon>
        <taxon>Fungi</taxon>
        <taxon>Dikarya</taxon>
        <taxon>Ascomycota</taxon>
        <taxon>Pezizomycotina</taxon>
        <taxon>Sordariomycetes</taxon>
        <taxon>Sordariomycetidae</taxon>
        <taxon>Sordariales</taxon>
        <taxon>Chaetomiaceae</taxon>
        <taxon>Chaetomium</taxon>
    </lineage>
</organism>
<comment type="caution">
    <text evidence="2">The sequence shown here is derived from an EMBL/GenBank/DDBJ whole genome shotgun (WGS) entry which is preliminary data.</text>
</comment>
<dbReference type="EMBL" id="JAUEPN010000006">
    <property type="protein sequence ID" value="KAK3293158.1"/>
    <property type="molecule type" value="Genomic_DNA"/>
</dbReference>
<name>A0AAE0HAY7_9PEZI</name>
<dbReference type="AlphaFoldDB" id="A0AAE0HAY7"/>
<reference evidence="2" key="1">
    <citation type="journal article" date="2023" name="Mol. Phylogenet. Evol.">
        <title>Genome-scale phylogeny and comparative genomics of the fungal order Sordariales.</title>
        <authorList>
            <person name="Hensen N."/>
            <person name="Bonometti L."/>
            <person name="Westerberg I."/>
            <person name="Brannstrom I.O."/>
            <person name="Guillou S."/>
            <person name="Cros-Aarteil S."/>
            <person name="Calhoun S."/>
            <person name="Haridas S."/>
            <person name="Kuo A."/>
            <person name="Mondo S."/>
            <person name="Pangilinan J."/>
            <person name="Riley R."/>
            <person name="LaButti K."/>
            <person name="Andreopoulos B."/>
            <person name="Lipzen A."/>
            <person name="Chen C."/>
            <person name="Yan M."/>
            <person name="Daum C."/>
            <person name="Ng V."/>
            <person name="Clum A."/>
            <person name="Steindorff A."/>
            <person name="Ohm R.A."/>
            <person name="Martin F."/>
            <person name="Silar P."/>
            <person name="Natvig D.O."/>
            <person name="Lalanne C."/>
            <person name="Gautier V."/>
            <person name="Ament-Velasquez S.L."/>
            <person name="Kruys A."/>
            <person name="Hutchinson M.I."/>
            <person name="Powell A.J."/>
            <person name="Barry K."/>
            <person name="Miller A.N."/>
            <person name="Grigoriev I.V."/>
            <person name="Debuchy R."/>
            <person name="Gladieux P."/>
            <person name="Hiltunen Thoren M."/>
            <person name="Johannesson H."/>
        </authorList>
    </citation>
    <scope>NUCLEOTIDE SEQUENCE</scope>
    <source>
        <strain evidence="2">CBS 168.71</strain>
    </source>
</reference>
<sequence>MSTSTASAAPAATRLVQAVIVRCDGDQRTSGLPPWSSTTIPADHPVFWGTTPPLASRLEIPIAIHCEGTQSTERADLDNQFVTYLNIDPVTGMAPIPWQAGTIGTVVIARKDRRPFLPQHFEALWEYALEILDKFGDRDGPPLSMYNWQAFERWWKNRKLDAAAGREGQGKPGGALDPDDDWTDVKSPYEV</sequence>
<evidence type="ECO:0000313" key="2">
    <source>
        <dbReference type="EMBL" id="KAK3293158.1"/>
    </source>
</evidence>
<reference evidence="2" key="2">
    <citation type="submission" date="2023-06" db="EMBL/GenBank/DDBJ databases">
        <authorList>
            <consortium name="Lawrence Berkeley National Laboratory"/>
            <person name="Haridas S."/>
            <person name="Hensen N."/>
            <person name="Bonometti L."/>
            <person name="Westerberg I."/>
            <person name="Brannstrom I.O."/>
            <person name="Guillou S."/>
            <person name="Cros-Aarteil S."/>
            <person name="Calhoun S."/>
            <person name="Kuo A."/>
            <person name="Mondo S."/>
            <person name="Pangilinan J."/>
            <person name="Riley R."/>
            <person name="Labutti K."/>
            <person name="Andreopoulos B."/>
            <person name="Lipzen A."/>
            <person name="Chen C."/>
            <person name="Yanf M."/>
            <person name="Daum C."/>
            <person name="Ng V."/>
            <person name="Clum A."/>
            <person name="Steindorff A."/>
            <person name="Ohm R."/>
            <person name="Martin F."/>
            <person name="Silar P."/>
            <person name="Natvig D."/>
            <person name="Lalanne C."/>
            <person name="Gautier V."/>
            <person name="Ament-Velasquez S.L."/>
            <person name="Kruys A."/>
            <person name="Hutchinson M.I."/>
            <person name="Powell A.J."/>
            <person name="Barry K."/>
            <person name="Miller A.N."/>
            <person name="Grigoriev I.V."/>
            <person name="Debuchy R."/>
            <person name="Gladieux P."/>
            <person name="Thoren M.H."/>
            <person name="Johannesson H."/>
        </authorList>
    </citation>
    <scope>NUCLEOTIDE SEQUENCE</scope>
    <source>
        <strain evidence="2">CBS 168.71</strain>
    </source>
</reference>
<keyword evidence="3" id="KW-1185">Reference proteome</keyword>
<dbReference type="Proteomes" id="UP001278766">
    <property type="component" value="Unassembled WGS sequence"/>
</dbReference>
<proteinExistence type="predicted"/>